<keyword evidence="1" id="KW-0472">Membrane</keyword>
<evidence type="ECO:0000313" key="3">
    <source>
        <dbReference type="Proteomes" id="UP001221757"/>
    </source>
</evidence>
<protein>
    <submittedName>
        <fullName evidence="2">Uncharacterized protein</fullName>
    </submittedName>
</protein>
<accession>A0AAD7CS71</accession>
<gene>
    <name evidence="2" type="ORF">B0H17DRAFT_1212587</name>
</gene>
<sequence length="72" mass="8353">MFLEFSISSQVIRNFTLLLLHTPDHSTHQDYTDAPYAVAFYVPSITPFEVLDLSYVLVMFMNRYIRSGTMTV</sequence>
<comment type="caution">
    <text evidence="2">The sequence shown here is derived from an EMBL/GenBank/DDBJ whole genome shotgun (WGS) entry which is preliminary data.</text>
</comment>
<evidence type="ECO:0000256" key="1">
    <source>
        <dbReference type="SAM" id="Phobius"/>
    </source>
</evidence>
<evidence type="ECO:0000313" key="2">
    <source>
        <dbReference type="EMBL" id="KAJ7660465.1"/>
    </source>
</evidence>
<keyword evidence="3" id="KW-1185">Reference proteome</keyword>
<name>A0AAD7CS71_MYCRO</name>
<proteinExistence type="predicted"/>
<keyword evidence="1" id="KW-0812">Transmembrane</keyword>
<keyword evidence="1" id="KW-1133">Transmembrane helix</keyword>
<organism evidence="2 3">
    <name type="scientific">Mycena rosella</name>
    <name type="common">Pink bonnet</name>
    <name type="synonym">Agaricus rosellus</name>
    <dbReference type="NCBI Taxonomy" id="1033263"/>
    <lineage>
        <taxon>Eukaryota</taxon>
        <taxon>Fungi</taxon>
        <taxon>Dikarya</taxon>
        <taxon>Basidiomycota</taxon>
        <taxon>Agaricomycotina</taxon>
        <taxon>Agaricomycetes</taxon>
        <taxon>Agaricomycetidae</taxon>
        <taxon>Agaricales</taxon>
        <taxon>Marasmiineae</taxon>
        <taxon>Mycenaceae</taxon>
        <taxon>Mycena</taxon>
    </lineage>
</organism>
<feature type="transmembrane region" description="Helical" evidence="1">
    <location>
        <begin position="38"/>
        <end position="60"/>
    </location>
</feature>
<dbReference type="EMBL" id="JARKIE010000261">
    <property type="protein sequence ID" value="KAJ7660465.1"/>
    <property type="molecule type" value="Genomic_DNA"/>
</dbReference>
<reference evidence="2" key="1">
    <citation type="submission" date="2023-03" db="EMBL/GenBank/DDBJ databases">
        <title>Massive genome expansion in bonnet fungi (Mycena s.s.) driven by repeated elements and novel gene families across ecological guilds.</title>
        <authorList>
            <consortium name="Lawrence Berkeley National Laboratory"/>
            <person name="Harder C.B."/>
            <person name="Miyauchi S."/>
            <person name="Viragh M."/>
            <person name="Kuo A."/>
            <person name="Thoen E."/>
            <person name="Andreopoulos B."/>
            <person name="Lu D."/>
            <person name="Skrede I."/>
            <person name="Drula E."/>
            <person name="Henrissat B."/>
            <person name="Morin E."/>
            <person name="Kohler A."/>
            <person name="Barry K."/>
            <person name="LaButti K."/>
            <person name="Morin E."/>
            <person name="Salamov A."/>
            <person name="Lipzen A."/>
            <person name="Mereny Z."/>
            <person name="Hegedus B."/>
            <person name="Baldrian P."/>
            <person name="Stursova M."/>
            <person name="Weitz H."/>
            <person name="Taylor A."/>
            <person name="Grigoriev I.V."/>
            <person name="Nagy L.G."/>
            <person name="Martin F."/>
            <person name="Kauserud H."/>
        </authorList>
    </citation>
    <scope>NUCLEOTIDE SEQUENCE</scope>
    <source>
        <strain evidence="2">CBHHK067</strain>
    </source>
</reference>
<dbReference type="Proteomes" id="UP001221757">
    <property type="component" value="Unassembled WGS sequence"/>
</dbReference>
<dbReference type="AlphaFoldDB" id="A0AAD7CS71"/>